<evidence type="ECO:0008006" key="10">
    <source>
        <dbReference type="Google" id="ProtNLM"/>
    </source>
</evidence>
<keyword evidence="9" id="KW-1185">Reference proteome</keyword>
<dbReference type="Gene3D" id="3.80.10.10">
    <property type="entry name" value="Ribonuclease Inhibitor"/>
    <property type="match status" value="1"/>
</dbReference>
<dbReference type="PANTHER" id="PTHR27008:SF585">
    <property type="entry name" value="PROTEIN KINASE DOMAIN-CONTAINING PROTEIN"/>
    <property type="match status" value="1"/>
</dbReference>
<proteinExistence type="predicted"/>
<keyword evidence="4" id="KW-0677">Repeat</keyword>
<keyword evidence="5 7" id="KW-1133">Transmembrane helix</keyword>
<sequence length="273" mass="30003">MLIALGLSYNSFSGHVPINLGNLHDLEYLHLSSNLLTNDPSMLDLDFPVSSTNCRHLKNVVMGNNLFDGMLPKALSNLSTSLQIFNAHSYGIKGTIKSEIGNMSNLIYLEMGNNEFTGKISDTSSQLRTLNWQREGNERVMSIGKLVLSGEIPNGGPFKNLTPDSFIGNKELGGASHFKVRPCKDNTTISSSNHRVFKYILPSMALTVSVAIIIVFLVRCNNSNSPLPTQSSSTIAFNLKRITYYKVLIATIKFGEENLIFKGSTGSVYKAIF</sequence>
<dbReference type="GO" id="GO:0016020">
    <property type="term" value="C:membrane"/>
    <property type="evidence" value="ECO:0007669"/>
    <property type="project" value="UniProtKB-SubCell"/>
</dbReference>
<evidence type="ECO:0000256" key="6">
    <source>
        <dbReference type="ARBA" id="ARBA00023136"/>
    </source>
</evidence>
<comment type="subcellular location">
    <subcellularLocation>
        <location evidence="1">Membrane</location>
    </subcellularLocation>
</comment>
<evidence type="ECO:0000256" key="5">
    <source>
        <dbReference type="ARBA" id="ARBA00022989"/>
    </source>
</evidence>
<dbReference type="SUPFAM" id="SSF52058">
    <property type="entry name" value="L domain-like"/>
    <property type="match status" value="1"/>
</dbReference>
<evidence type="ECO:0000313" key="8">
    <source>
        <dbReference type="EMBL" id="CAI9764695.1"/>
    </source>
</evidence>
<reference evidence="8" key="1">
    <citation type="submission" date="2023-05" db="EMBL/GenBank/DDBJ databases">
        <authorList>
            <person name="Huff M."/>
        </authorList>
    </citation>
    <scope>NUCLEOTIDE SEQUENCE</scope>
</reference>
<dbReference type="PANTHER" id="PTHR27008">
    <property type="entry name" value="OS04G0122200 PROTEIN"/>
    <property type="match status" value="1"/>
</dbReference>
<evidence type="ECO:0000256" key="2">
    <source>
        <dbReference type="ARBA" id="ARBA00022614"/>
    </source>
</evidence>
<evidence type="ECO:0000256" key="3">
    <source>
        <dbReference type="ARBA" id="ARBA00022692"/>
    </source>
</evidence>
<keyword evidence="3 7" id="KW-0812">Transmembrane</keyword>
<dbReference type="InterPro" id="IPR051809">
    <property type="entry name" value="Plant_receptor-like_S/T_kinase"/>
</dbReference>
<keyword evidence="6 7" id="KW-0472">Membrane</keyword>
<dbReference type="Proteomes" id="UP000834106">
    <property type="component" value="Chromosome 7"/>
</dbReference>
<evidence type="ECO:0000256" key="7">
    <source>
        <dbReference type="SAM" id="Phobius"/>
    </source>
</evidence>
<feature type="transmembrane region" description="Helical" evidence="7">
    <location>
        <begin position="199"/>
        <end position="218"/>
    </location>
</feature>
<evidence type="ECO:0000313" key="9">
    <source>
        <dbReference type="Proteomes" id="UP000834106"/>
    </source>
</evidence>
<evidence type="ECO:0000256" key="4">
    <source>
        <dbReference type="ARBA" id="ARBA00022737"/>
    </source>
</evidence>
<accession>A0AAD2DVG7</accession>
<organism evidence="8 9">
    <name type="scientific">Fraxinus pennsylvanica</name>
    <dbReference type="NCBI Taxonomy" id="56036"/>
    <lineage>
        <taxon>Eukaryota</taxon>
        <taxon>Viridiplantae</taxon>
        <taxon>Streptophyta</taxon>
        <taxon>Embryophyta</taxon>
        <taxon>Tracheophyta</taxon>
        <taxon>Spermatophyta</taxon>
        <taxon>Magnoliopsida</taxon>
        <taxon>eudicotyledons</taxon>
        <taxon>Gunneridae</taxon>
        <taxon>Pentapetalae</taxon>
        <taxon>asterids</taxon>
        <taxon>lamiids</taxon>
        <taxon>Lamiales</taxon>
        <taxon>Oleaceae</taxon>
        <taxon>Oleeae</taxon>
        <taxon>Fraxinus</taxon>
    </lineage>
</organism>
<dbReference type="AlphaFoldDB" id="A0AAD2DVG7"/>
<protein>
    <recommendedName>
        <fullName evidence="10">Non-specific serine/threonine protein kinase</fullName>
    </recommendedName>
</protein>
<dbReference type="InterPro" id="IPR032675">
    <property type="entry name" value="LRR_dom_sf"/>
</dbReference>
<evidence type="ECO:0000256" key="1">
    <source>
        <dbReference type="ARBA" id="ARBA00004370"/>
    </source>
</evidence>
<keyword evidence="2" id="KW-0433">Leucine-rich repeat</keyword>
<dbReference type="EMBL" id="OU503042">
    <property type="protein sequence ID" value="CAI9764695.1"/>
    <property type="molecule type" value="Genomic_DNA"/>
</dbReference>
<name>A0AAD2DVG7_9LAMI</name>
<gene>
    <name evidence="8" type="ORF">FPE_LOCUS12125</name>
</gene>